<dbReference type="OrthoDB" id="374222at2759"/>
<feature type="signal peptide" evidence="1">
    <location>
        <begin position="1"/>
        <end position="20"/>
    </location>
</feature>
<evidence type="ECO:0000313" key="2">
    <source>
        <dbReference type="EMBL" id="KMZ82520.1"/>
    </source>
</evidence>
<reference evidence="2 3" key="1">
    <citation type="submission" date="2011-08" db="EMBL/GenBank/DDBJ databases">
        <title>The Genome Sequence of Plasmodium vivax India VII.</title>
        <authorList>
            <consortium name="The Broad Institute Genome Sequencing Platform"/>
            <consortium name="The Broad Institute Genome Sequencing Center for Infectious Disease"/>
            <person name="Neafsey D."/>
            <person name="Carlton J."/>
            <person name="Barnwell J."/>
            <person name="Collins W."/>
            <person name="Escalante A."/>
            <person name="Mullikin J."/>
            <person name="Saul A."/>
            <person name="Guigo R."/>
            <person name="Camara F."/>
            <person name="Young S.K."/>
            <person name="Zeng Q."/>
            <person name="Gargeya S."/>
            <person name="Fitzgerald M."/>
            <person name="Haas B."/>
            <person name="Abouelleil A."/>
            <person name="Alvarado L."/>
            <person name="Arachchi H.M."/>
            <person name="Berlin A."/>
            <person name="Brown A."/>
            <person name="Chapman S.B."/>
            <person name="Chen Z."/>
            <person name="Dunbar C."/>
            <person name="Freedman E."/>
            <person name="Gearin G."/>
            <person name="Gellesch M."/>
            <person name="Goldberg J."/>
            <person name="Griggs A."/>
            <person name="Gujja S."/>
            <person name="Heiman D."/>
            <person name="Howarth C."/>
            <person name="Larson L."/>
            <person name="Lui A."/>
            <person name="MacDonald P.J.P."/>
            <person name="Montmayeur A."/>
            <person name="Murphy C."/>
            <person name="Neiman D."/>
            <person name="Pearson M."/>
            <person name="Priest M."/>
            <person name="Roberts A."/>
            <person name="Saif S."/>
            <person name="Shea T."/>
            <person name="Shenoy N."/>
            <person name="Sisk P."/>
            <person name="Stolte C."/>
            <person name="Sykes S."/>
            <person name="Wortman J."/>
            <person name="Nusbaum C."/>
            <person name="Birren B."/>
        </authorList>
    </citation>
    <scope>NUCLEOTIDE SEQUENCE [LARGE SCALE GENOMIC DNA]</scope>
    <source>
        <strain evidence="2 3">India VII</strain>
    </source>
</reference>
<dbReference type="Proteomes" id="UP000053562">
    <property type="component" value="Unassembled WGS sequence"/>
</dbReference>
<protein>
    <recommendedName>
        <fullName evidence="4">Secreted ookinete protein</fullName>
    </recommendedName>
</protein>
<evidence type="ECO:0000256" key="1">
    <source>
        <dbReference type="SAM" id="SignalP"/>
    </source>
</evidence>
<feature type="chain" id="PRO_5005322569" description="Secreted ookinete protein" evidence="1">
    <location>
        <begin position="21"/>
        <end position="484"/>
    </location>
</feature>
<dbReference type="EMBL" id="KQ234171">
    <property type="protein sequence ID" value="KMZ82520.1"/>
    <property type="molecule type" value="Genomic_DNA"/>
</dbReference>
<name>A0A0J9SHN7_PLAVI</name>
<keyword evidence="1" id="KW-0732">Signal</keyword>
<evidence type="ECO:0008006" key="4">
    <source>
        <dbReference type="Google" id="ProtNLM"/>
    </source>
</evidence>
<sequence>MNKLLSLSLSLALCLCAVAAVRPPTGRYESVSKSLNEQLGRRGGSSTNGKAFNLQDNIKYERKNNYELFVDANGELQQQRFGVKEPRQLLKKSLDQLRYLINDLEILTGVYTFNARDKEKVLKETLKPESLCFTMFGLLANHINKLLQPVEDSPIYGLIIKGERNTSTNEVSKELSIYVILSNLSVYVGEFKFPTLKTAPYEIPFLVGYYDSKGSGFKNKAFSYVCPLPTFLIDVIRTTKMGMKFNFNGADLDVKELFPASLSHWVETPSMLPAQTGDKHDRERKAIIEVLKKEAKDVTYRKVHSTGVIEGVGIVQPQERILASISFANMRETVKRFLASSGRTSMDGSSTALYFVAISQKLFATMKDTAQRRVTRVEVSNVVQNKAGFLQGYSLKLTLEDSTFVATEALVQGKNVLVPRELRGGSGGGVGTAGGAASLEVPVAYGLRLGGGSGLAYSFAGLAFDLSRALPYSVSSLASFARAA</sequence>
<evidence type="ECO:0000313" key="3">
    <source>
        <dbReference type="Proteomes" id="UP000053562"/>
    </source>
</evidence>
<organism evidence="2 3">
    <name type="scientific">Plasmodium vivax India VII</name>
    <dbReference type="NCBI Taxonomy" id="1077284"/>
    <lineage>
        <taxon>Eukaryota</taxon>
        <taxon>Sar</taxon>
        <taxon>Alveolata</taxon>
        <taxon>Apicomplexa</taxon>
        <taxon>Aconoidasida</taxon>
        <taxon>Haemosporida</taxon>
        <taxon>Plasmodiidae</taxon>
        <taxon>Plasmodium</taxon>
        <taxon>Plasmodium (Plasmodium)</taxon>
    </lineage>
</organism>
<gene>
    <name evidence="2" type="ORF">PVIIG_05097</name>
</gene>
<dbReference type="AlphaFoldDB" id="A0A0J9SHN7"/>
<proteinExistence type="predicted"/>
<accession>A0A0J9SHN7</accession>